<keyword evidence="1" id="KW-0472">Membrane</keyword>
<evidence type="ECO:0000256" key="2">
    <source>
        <dbReference type="SAM" id="SignalP"/>
    </source>
</evidence>
<keyword evidence="1" id="KW-1133">Transmembrane helix</keyword>
<dbReference type="AlphaFoldDB" id="A0A0G2AWK9"/>
<sequence length="174" mass="17725">MYTPFQIVAFLLLFSLVPAPLFAQFTSTSTASSTAATSTQSNPGGSGGGSNGLGFAIGIGVGLFGLGFLTSLGSLGVAIPSARASLSFGGRVVAVVPCVSGFGQSLFVVIKPAGVFAPAYIWTPLTITKLVGPPRTIGQQVLGRADIPFVCFIPAKPPIPLYGLRMQIVGTSLF</sequence>
<comment type="caution">
    <text evidence="3">The sequence shown here is derived from an EMBL/GenBank/DDBJ whole genome shotgun (WGS) entry which is preliminary data.</text>
</comment>
<name>A0A0G2AWK9_9BACT</name>
<feature type="transmembrane region" description="Helical" evidence="1">
    <location>
        <begin position="52"/>
        <end position="79"/>
    </location>
</feature>
<dbReference type="EMBL" id="LCRR01000012">
    <property type="protein sequence ID" value="KKW37284.1"/>
    <property type="molecule type" value="Genomic_DNA"/>
</dbReference>
<keyword evidence="1" id="KW-0812">Transmembrane</keyword>
<reference evidence="3 4" key="1">
    <citation type="journal article" date="2015" name="Nature">
        <title>rRNA introns, odd ribosomes, and small enigmatic genomes across a large radiation of phyla.</title>
        <authorList>
            <person name="Brown C.T."/>
            <person name="Hug L.A."/>
            <person name="Thomas B.C."/>
            <person name="Sharon I."/>
            <person name="Castelle C.J."/>
            <person name="Singh A."/>
            <person name="Wilkins M.J."/>
            <person name="Williams K.H."/>
            <person name="Banfield J.F."/>
        </authorList>
    </citation>
    <scope>NUCLEOTIDE SEQUENCE [LARGE SCALE GENOMIC DNA]</scope>
</reference>
<feature type="signal peptide" evidence="2">
    <location>
        <begin position="1"/>
        <end position="23"/>
    </location>
</feature>
<dbReference type="Proteomes" id="UP000033852">
    <property type="component" value="Unassembled WGS sequence"/>
</dbReference>
<protein>
    <submittedName>
        <fullName evidence="3">Uncharacterized protein</fullName>
    </submittedName>
</protein>
<gene>
    <name evidence="3" type="ORF">UY86_C0012G0011</name>
</gene>
<accession>A0A0G2AWK9</accession>
<keyword evidence="2" id="KW-0732">Signal</keyword>
<evidence type="ECO:0000313" key="4">
    <source>
        <dbReference type="Proteomes" id="UP000033852"/>
    </source>
</evidence>
<evidence type="ECO:0000256" key="1">
    <source>
        <dbReference type="SAM" id="Phobius"/>
    </source>
</evidence>
<feature type="chain" id="PRO_5002542300" evidence="2">
    <location>
        <begin position="24"/>
        <end position="174"/>
    </location>
</feature>
<dbReference type="STRING" id="1618607.UY86_C0012G0011"/>
<evidence type="ECO:0000313" key="3">
    <source>
        <dbReference type="EMBL" id="KKW37284.1"/>
    </source>
</evidence>
<organism evidence="3 4">
    <name type="scientific">Candidatus Adlerbacteria bacterium GW2011_GWB1_54_7</name>
    <dbReference type="NCBI Taxonomy" id="1618607"/>
    <lineage>
        <taxon>Bacteria</taxon>
        <taxon>Candidatus Adleribacteriota</taxon>
    </lineage>
</organism>
<proteinExistence type="predicted"/>